<evidence type="ECO:0000313" key="3">
    <source>
        <dbReference type="Proteomes" id="UP001203004"/>
    </source>
</evidence>
<dbReference type="RefSeq" id="WP_249099572.1">
    <property type="nucleotide sequence ID" value="NZ_JAMAST010000004.1"/>
</dbReference>
<evidence type="ECO:0000313" key="2">
    <source>
        <dbReference type="EMBL" id="MCL1631491.1"/>
    </source>
</evidence>
<dbReference type="InterPro" id="IPR000182">
    <property type="entry name" value="GNAT_dom"/>
</dbReference>
<name>A0ABT0M9D1_9BACL</name>
<gene>
    <name evidence="2" type="ORF">M3N64_05950</name>
</gene>
<proteinExistence type="predicted"/>
<dbReference type="Proteomes" id="UP001203004">
    <property type="component" value="Unassembled WGS sequence"/>
</dbReference>
<protein>
    <submittedName>
        <fullName evidence="2">GNAT family N-acetyltransferase</fullName>
    </submittedName>
</protein>
<comment type="caution">
    <text evidence="2">The sequence shown here is derived from an EMBL/GenBank/DDBJ whole genome shotgun (WGS) entry which is preliminary data.</text>
</comment>
<feature type="domain" description="N-acetyltransferase" evidence="1">
    <location>
        <begin position="9"/>
        <end position="173"/>
    </location>
</feature>
<sequence>MIKNEGKQIIIRDWLPADREDWIFWTSPGKDWQKFDGPYYPRSTAEEIVARVNGYYKKLNAGMLPVPRTSLAIADRQTGKLIGQVGWYWESQETNWLCAGIAIFNSDFWGRGLGYEAFGLWTDYLFQAMPKIVRVDLRTWSGNMGMMKLAEKLGYIKEACFRKARIVNGKYYDSIGYGVLREEWEAWHLDGFAKDLVSNGKIGKS</sequence>
<keyword evidence="3" id="KW-1185">Reference proteome</keyword>
<accession>A0ABT0M9D1</accession>
<dbReference type="Pfam" id="PF13302">
    <property type="entry name" value="Acetyltransf_3"/>
    <property type="match status" value="1"/>
</dbReference>
<dbReference type="PROSITE" id="PS51186">
    <property type="entry name" value="GNAT"/>
    <property type="match status" value="1"/>
</dbReference>
<reference evidence="2 3" key="1">
    <citation type="submission" date="2022-05" db="EMBL/GenBank/DDBJ databases">
        <title>Sporolactobacillus sp nov CPB3-1, isolated from tree bark (Mangifera indica L.).</title>
        <authorList>
            <person name="Phuengjayaem S."/>
            <person name="Tanasupawat S."/>
        </authorList>
    </citation>
    <scope>NUCLEOTIDE SEQUENCE [LARGE SCALE GENOMIC DNA]</scope>
    <source>
        <strain evidence="2 3">CPB3-1</strain>
    </source>
</reference>
<dbReference type="SUPFAM" id="SSF55729">
    <property type="entry name" value="Acyl-CoA N-acyltransferases (Nat)"/>
    <property type="match status" value="1"/>
</dbReference>
<dbReference type="PANTHER" id="PTHR43415:SF4">
    <property type="entry name" value="N-ACETYLTRANSFERASE DOMAIN-CONTAINING PROTEIN"/>
    <property type="match status" value="1"/>
</dbReference>
<evidence type="ECO:0000259" key="1">
    <source>
        <dbReference type="PROSITE" id="PS51186"/>
    </source>
</evidence>
<dbReference type="EMBL" id="JAMAST010000004">
    <property type="protein sequence ID" value="MCL1631491.1"/>
    <property type="molecule type" value="Genomic_DNA"/>
</dbReference>
<dbReference type="Gene3D" id="3.40.630.30">
    <property type="match status" value="1"/>
</dbReference>
<dbReference type="InterPro" id="IPR016181">
    <property type="entry name" value="Acyl_CoA_acyltransferase"/>
</dbReference>
<organism evidence="2 3">
    <name type="scientific">Sporolactobacillus mangiferae</name>
    <dbReference type="NCBI Taxonomy" id="2940498"/>
    <lineage>
        <taxon>Bacteria</taxon>
        <taxon>Bacillati</taxon>
        <taxon>Bacillota</taxon>
        <taxon>Bacilli</taxon>
        <taxon>Bacillales</taxon>
        <taxon>Sporolactobacillaceae</taxon>
        <taxon>Sporolactobacillus</taxon>
    </lineage>
</organism>
<dbReference type="PANTHER" id="PTHR43415">
    <property type="entry name" value="SPERMIDINE N(1)-ACETYLTRANSFERASE"/>
    <property type="match status" value="1"/>
</dbReference>